<name>A0A8J3BLC3_9ACTN</name>
<dbReference type="SUPFAM" id="SSF52540">
    <property type="entry name" value="P-loop containing nucleoside triphosphate hydrolases"/>
    <property type="match status" value="1"/>
</dbReference>
<protein>
    <recommendedName>
        <fullName evidence="3">Orc1-like AAA ATPase domain-containing protein</fullName>
    </recommendedName>
</protein>
<dbReference type="EMBL" id="BMQC01000002">
    <property type="protein sequence ID" value="GGK19477.1"/>
    <property type="molecule type" value="Genomic_DNA"/>
</dbReference>
<proteinExistence type="predicted"/>
<organism evidence="1 2">
    <name type="scientific">Pilimelia terevasa</name>
    <dbReference type="NCBI Taxonomy" id="53372"/>
    <lineage>
        <taxon>Bacteria</taxon>
        <taxon>Bacillati</taxon>
        <taxon>Actinomycetota</taxon>
        <taxon>Actinomycetes</taxon>
        <taxon>Micromonosporales</taxon>
        <taxon>Micromonosporaceae</taxon>
        <taxon>Pilimelia</taxon>
    </lineage>
</organism>
<evidence type="ECO:0000313" key="2">
    <source>
        <dbReference type="Proteomes" id="UP000662200"/>
    </source>
</evidence>
<comment type="caution">
    <text evidence="1">The sequence shown here is derived from an EMBL/GenBank/DDBJ whole genome shotgun (WGS) entry which is preliminary data.</text>
</comment>
<gene>
    <name evidence="1" type="ORF">GCM10010124_10090</name>
</gene>
<evidence type="ECO:0000313" key="1">
    <source>
        <dbReference type="EMBL" id="GGK19477.1"/>
    </source>
</evidence>
<accession>A0A8J3BLC3</accession>
<dbReference type="InterPro" id="IPR027417">
    <property type="entry name" value="P-loop_NTPase"/>
</dbReference>
<dbReference type="Gene3D" id="3.40.50.300">
    <property type="entry name" value="P-loop containing nucleotide triphosphate hydrolases"/>
    <property type="match status" value="1"/>
</dbReference>
<dbReference type="PRINTS" id="PR00364">
    <property type="entry name" value="DISEASERSIST"/>
</dbReference>
<keyword evidence="2" id="KW-1185">Reference proteome</keyword>
<dbReference type="RefSeq" id="WP_189112973.1">
    <property type="nucleotide sequence ID" value="NZ_BMQC01000002.1"/>
</dbReference>
<dbReference type="AlphaFoldDB" id="A0A8J3BLC3"/>
<dbReference type="Proteomes" id="UP000662200">
    <property type="component" value="Unassembled WGS sequence"/>
</dbReference>
<reference evidence="1" key="1">
    <citation type="journal article" date="2014" name="Int. J. Syst. Evol. Microbiol.">
        <title>Complete genome sequence of Corynebacterium casei LMG S-19264T (=DSM 44701T), isolated from a smear-ripened cheese.</title>
        <authorList>
            <consortium name="US DOE Joint Genome Institute (JGI-PGF)"/>
            <person name="Walter F."/>
            <person name="Albersmeier A."/>
            <person name="Kalinowski J."/>
            <person name="Ruckert C."/>
        </authorList>
    </citation>
    <scope>NUCLEOTIDE SEQUENCE</scope>
    <source>
        <strain evidence="1">JCM 3091</strain>
    </source>
</reference>
<reference evidence="1" key="2">
    <citation type="submission" date="2020-09" db="EMBL/GenBank/DDBJ databases">
        <authorList>
            <person name="Sun Q."/>
            <person name="Ohkuma M."/>
        </authorList>
    </citation>
    <scope>NUCLEOTIDE SEQUENCE</scope>
    <source>
        <strain evidence="1">JCM 3091</strain>
    </source>
</reference>
<evidence type="ECO:0008006" key="3">
    <source>
        <dbReference type="Google" id="ProtNLM"/>
    </source>
</evidence>
<sequence>MATRLADRLADARQRGFVGRTAELAAFGDLLRGADSRCLLHLHGPGGVGKTTLLRQFAARAGATGRTVHWLDGRDLAAGPVDALREALPAGPADPLAALADLAGALLVVDTIERLGAAERWLWDELLPRLPGGVVAVLAGRDRIPARLRADPGWRALLRSLPLGNLDPDDAVALLRHRGVPAHACAAALEFTHGHPLALALVGDVCAATGGPPTPAATREVLGTLLRELIDAVPDPRHRAALEAAAQVRATTEPLLAALLDLPDAHAEFAWLRGLSVIDEAGAGLAPHDLAREVLAGELRWRHPRQHAEIRQRARAWYRERFAAADAAGQQAVLADYAFLHRHAPGLAAMLAHVRPDPADAFGLRLVAAGPAELPALRALVAAHEGERSAAAFAHWAAVQPEGVQAVRRADGALAGLQLLVALDRTTSAQRAADPGAEAAWAYLQRHAPVGRGDRVTVVRHWLDAVGYQAVSPVQTMLSLHLVRHYLTTPGLAFHFLVCADPASWAEVCAYVDFDRLAGADFAVGGRQFGVYGHDWRATPPLAWLARLADREEAEAGGVDPEPVPALDEAAFAAAVREALRHFERPDRLAGSPLCAAAAVRAAGTADGARAVADFLREGARALAGSARDRAGYRALHHTYLQPAGTQRAAADLLDLPTSTYRRHLAAGTARLTALLWRAETRARAG</sequence>